<accession>A0A271J276</accession>
<dbReference type="FunFam" id="3.90.550.10:FF:000023">
    <property type="entry name" value="Glucose-1-phosphate thymidylyltransferase"/>
    <property type="match status" value="1"/>
</dbReference>
<evidence type="ECO:0000259" key="10">
    <source>
        <dbReference type="Pfam" id="PF00483"/>
    </source>
</evidence>
<evidence type="ECO:0000313" key="12">
    <source>
        <dbReference type="Proteomes" id="UP000216339"/>
    </source>
</evidence>
<evidence type="ECO:0000256" key="2">
    <source>
        <dbReference type="ARBA" id="ARBA00010480"/>
    </source>
</evidence>
<dbReference type="RefSeq" id="WP_095510820.1">
    <property type="nucleotide sequence ID" value="NZ_MQWD01000001.1"/>
</dbReference>
<comment type="similarity">
    <text evidence="2 9">Belongs to the glucose-1-phosphate thymidylyltransferase family.</text>
</comment>
<evidence type="ECO:0000313" key="11">
    <source>
        <dbReference type="EMBL" id="PAP77154.1"/>
    </source>
</evidence>
<sequence>MKGILLAGGHGTRLHPATVAVSKQLLPVYDKPMVYYPLSTLMLAGIRDVLVISTPEALPSFRHLLGDGSQWGIALSYRQQDEPRGLADAFRIGADFLDGSPVMMILGDNVLYGSGLSNQLQRAATVTDGARIFAYPVRDPRRYGVVEVDADGRAVGIEEKPAAPRSNLAVAGLYAYGPDVVDVAADLKPSARGELEITDVNRHYLEVGTLEVEVMGRGVAWLDAGTHESLLDASAFVHSVQARQGLMIACPEEIAYRQGFIDRADLAALGERLAPNAYRDYVLALAASS</sequence>
<dbReference type="EMBL" id="MQWD01000001">
    <property type="protein sequence ID" value="PAP77154.1"/>
    <property type="molecule type" value="Genomic_DNA"/>
</dbReference>
<comment type="function">
    <text evidence="9">Catalyzes the formation of dTDP-glucose, from dTTP and glucose 1-phosphate, as well as its pyrophosphorolysis.</text>
</comment>
<dbReference type="OrthoDB" id="9803871at2"/>
<dbReference type="GO" id="GO:0046872">
    <property type="term" value="F:metal ion binding"/>
    <property type="evidence" value="ECO:0007669"/>
    <property type="project" value="UniProtKB-KW"/>
</dbReference>
<protein>
    <recommendedName>
        <fullName evidence="3 9">Glucose-1-phosphate thymidylyltransferase</fullName>
        <ecNumber evidence="3 9">2.7.7.24</ecNumber>
    </recommendedName>
</protein>
<evidence type="ECO:0000256" key="1">
    <source>
        <dbReference type="ARBA" id="ARBA00001946"/>
    </source>
</evidence>
<dbReference type="AlphaFoldDB" id="A0A271J276"/>
<evidence type="ECO:0000256" key="7">
    <source>
        <dbReference type="ARBA" id="ARBA00022842"/>
    </source>
</evidence>
<comment type="caution">
    <text evidence="11">The sequence shown here is derived from an EMBL/GenBank/DDBJ whole genome shotgun (WGS) entry which is preliminary data.</text>
</comment>
<proteinExistence type="inferred from homology"/>
<keyword evidence="6 9" id="KW-0479">Metal-binding</keyword>
<keyword evidence="7 9" id="KW-0460">Magnesium</keyword>
<dbReference type="PANTHER" id="PTHR43532">
    <property type="entry name" value="GLUCOSE-1-PHOSPHATE THYMIDYLYLTRANSFERASE"/>
    <property type="match status" value="1"/>
</dbReference>
<dbReference type="CDD" id="cd02538">
    <property type="entry name" value="G1P_TT_short"/>
    <property type="match status" value="1"/>
</dbReference>
<dbReference type="InterPro" id="IPR029044">
    <property type="entry name" value="Nucleotide-diphossugar_trans"/>
</dbReference>
<evidence type="ECO:0000256" key="3">
    <source>
        <dbReference type="ARBA" id="ARBA00012461"/>
    </source>
</evidence>
<keyword evidence="12" id="KW-1185">Reference proteome</keyword>
<dbReference type="Proteomes" id="UP000216339">
    <property type="component" value="Unassembled WGS sequence"/>
</dbReference>
<dbReference type="EC" id="2.7.7.24" evidence="3 9"/>
<dbReference type="InterPro" id="IPR005835">
    <property type="entry name" value="NTP_transferase_dom"/>
</dbReference>
<organism evidence="11 12">
    <name type="scientific">Rubrivirga marina</name>
    <dbReference type="NCBI Taxonomy" id="1196024"/>
    <lineage>
        <taxon>Bacteria</taxon>
        <taxon>Pseudomonadati</taxon>
        <taxon>Rhodothermota</taxon>
        <taxon>Rhodothermia</taxon>
        <taxon>Rhodothermales</taxon>
        <taxon>Rubricoccaceae</taxon>
        <taxon>Rubrivirga</taxon>
    </lineage>
</organism>
<reference evidence="11 12" key="1">
    <citation type="submission" date="2016-11" db="EMBL/GenBank/DDBJ databases">
        <title>Study of marine rhodopsin-containing bacteria.</title>
        <authorList>
            <person name="Yoshizawa S."/>
            <person name="Kumagai Y."/>
            <person name="Kogure K."/>
        </authorList>
    </citation>
    <scope>NUCLEOTIDE SEQUENCE [LARGE SCALE GENOMIC DNA]</scope>
    <source>
        <strain evidence="11 12">SAORIC-28</strain>
    </source>
</reference>
<evidence type="ECO:0000256" key="4">
    <source>
        <dbReference type="ARBA" id="ARBA00022679"/>
    </source>
</evidence>
<dbReference type="GO" id="GO:0008879">
    <property type="term" value="F:glucose-1-phosphate thymidylyltransferase activity"/>
    <property type="evidence" value="ECO:0007669"/>
    <property type="project" value="UniProtKB-EC"/>
</dbReference>
<dbReference type="PANTHER" id="PTHR43532:SF1">
    <property type="entry name" value="GLUCOSE-1-PHOSPHATE THYMIDYLYLTRANSFERASE 1"/>
    <property type="match status" value="1"/>
</dbReference>
<evidence type="ECO:0000256" key="5">
    <source>
        <dbReference type="ARBA" id="ARBA00022695"/>
    </source>
</evidence>
<comment type="catalytic activity">
    <reaction evidence="8 9">
        <text>dTTP + alpha-D-glucose 1-phosphate + H(+) = dTDP-alpha-D-glucose + diphosphate</text>
        <dbReference type="Rhea" id="RHEA:15225"/>
        <dbReference type="ChEBI" id="CHEBI:15378"/>
        <dbReference type="ChEBI" id="CHEBI:33019"/>
        <dbReference type="ChEBI" id="CHEBI:37568"/>
        <dbReference type="ChEBI" id="CHEBI:57477"/>
        <dbReference type="ChEBI" id="CHEBI:58601"/>
        <dbReference type="EC" id="2.7.7.24"/>
    </reaction>
</comment>
<evidence type="ECO:0000256" key="9">
    <source>
        <dbReference type="RuleBase" id="RU003706"/>
    </source>
</evidence>
<comment type="cofactor">
    <cofactor evidence="1">
        <name>Mg(2+)</name>
        <dbReference type="ChEBI" id="CHEBI:18420"/>
    </cofactor>
</comment>
<dbReference type="SUPFAM" id="SSF53448">
    <property type="entry name" value="Nucleotide-diphospho-sugar transferases"/>
    <property type="match status" value="1"/>
</dbReference>
<gene>
    <name evidence="11" type="ORF">BSZ37_12300</name>
</gene>
<dbReference type="InterPro" id="IPR005907">
    <property type="entry name" value="G1P_thy_trans_s"/>
</dbReference>
<feature type="domain" description="Nucleotidyl transferase" evidence="10">
    <location>
        <begin position="2"/>
        <end position="238"/>
    </location>
</feature>
<dbReference type="NCBIfam" id="TIGR01207">
    <property type="entry name" value="rmlA"/>
    <property type="match status" value="1"/>
</dbReference>
<dbReference type="Gene3D" id="3.90.550.10">
    <property type="entry name" value="Spore Coat Polysaccharide Biosynthesis Protein SpsA, Chain A"/>
    <property type="match status" value="1"/>
</dbReference>
<keyword evidence="5 9" id="KW-0548">Nucleotidyltransferase</keyword>
<evidence type="ECO:0000256" key="6">
    <source>
        <dbReference type="ARBA" id="ARBA00022723"/>
    </source>
</evidence>
<evidence type="ECO:0000256" key="8">
    <source>
        <dbReference type="ARBA" id="ARBA00049336"/>
    </source>
</evidence>
<keyword evidence="4 9" id="KW-0808">Transferase</keyword>
<dbReference type="Pfam" id="PF00483">
    <property type="entry name" value="NTP_transferase"/>
    <property type="match status" value="1"/>
</dbReference>
<name>A0A271J276_9BACT</name>